<feature type="region of interest" description="Disordered" evidence="1">
    <location>
        <begin position="57"/>
        <end position="126"/>
    </location>
</feature>
<accession>A0A7U4STL0</accession>
<protein>
    <submittedName>
        <fullName evidence="2">DUF4150 domain-containing protein</fullName>
    </submittedName>
</protein>
<sequence>MVMVNSSAGGMNMATSVNLTPPGVPVPYPNRASRANAIPNVSHIFVGGGPVHNVATIIPSSSGDSGGSMGGVASQTVSGNSRNPQGAPKTLVAGMPVTRMTDPTQQNNDNTTGSGSSPSQTIVLNL</sequence>
<name>A0A7U4STL0_9BURK</name>
<dbReference type="AlphaFoldDB" id="A0A7U4STL0"/>
<dbReference type="Pfam" id="PF13665">
    <property type="entry name" value="Tox-PAAR-like"/>
    <property type="match status" value="1"/>
</dbReference>
<evidence type="ECO:0000256" key="1">
    <source>
        <dbReference type="SAM" id="MobiDB-lite"/>
    </source>
</evidence>
<gene>
    <name evidence="2" type="ORF">I6G56_30005</name>
</gene>
<dbReference type="KEGG" id="bhg:I6G56_30005"/>
<dbReference type="RefSeq" id="WP_043283388.1">
    <property type="nucleotide sequence ID" value="NZ_CP013382.1"/>
</dbReference>
<organism evidence="2 3">
    <name type="scientific">Burkholderia humptydooensis</name>
    <dbReference type="NCBI Taxonomy" id="430531"/>
    <lineage>
        <taxon>Bacteria</taxon>
        <taxon>Pseudomonadati</taxon>
        <taxon>Pseudomonadota</taxon>
        <taxon>Betaproteobacteria</taxon>
        <taxon>Burkholderiales</taxon>
        <taxon>Burkholderiaceae</taxon>
        <taxon>Burkholderia</taxon>
        <taxon>pseudomallei group</taxon>
    </lineage>
</organism>
<dbReference type="EMBL" id="CP065687">
    <property type="protein sequence ID" value="QPS46322.1"/>
    <property type="molecule type" value="Genomic_DNA"/>
</dbReference>
<evidence type="ECO:0000313" key="3">
    <source>
        <dbReference type="Proteomes" id="UP000594943"/>
    </source>
</evidence>
<dbReference type="Proteomes" id="UP000594943">
    <property type="component" value="Chromosome 2"/>
</dbReference>
<reference evidence="2 3" key="1">
    <citation type="submission" date="2020-12" db="EMBL/GenBank/DDBJ databases">
        <title>FDA dAtabase for Regulatory Grade micrObial Sequences (FDA-ARGOS): Supporting development and validation of Infectious Disease Dx tests.</title>
        <authorList>
            <person name="Nelson B."/>
            <person name="Plummer A."/>
            <person name="Tallon L."/>
            <person name="Sadzewicz L."/>
            <person name="Zhao X."/>
            <person name="Boylan J."/>
            <person name="Ott S."/>
            <person name="Bowen H."/>
            <person name="Vavikolanu K."/>
            <person name="Mehta A."/>
            <person name="Aluvathingal J."/>
            <person name="Nadendla S."/>
            <person name="Myers T."/>
            <person name="Yan Y."/>
            <person name="Sichtig H."/>
        </authorList>
    </citation>
    <scope>NUCLEOTIDE SEQUENCE [LARGE SCALE GENOMIC DNA]</scope>
    <source>
        <strain evidence="2 3">FDAARGOS_899</strain>
    </source>
</reference>
<accession>A0A7T2U613</accession>
<feature type="compositionally biased region" description="Polar residues" evidence="1">
    <location>
        <begin position="113"/>
        <end position="126"/>
    </location>
</feature>
<feature type="compositionally biased region" description="Polar residues" evidence="1">
    <location>
        <begin position="73"/>
        <end position="84"/>
    </location>
</feature>
<evidence type="ECO:0000313" key="2">
    <source>
        <dbReference type="EMBL" id="QPS46322.1"/>
    </source>
</evidence>
<proteinExistence type="predicted"/>
<feature type="compositionally biased region" description="Low complexity" evidence="1">
    <location>
        <begin position="101"/>
        <end position="112"/>
    </location>
</feature>